<organism evidence="2 3">
    <name type="scientific">Legionella wadsworthii</name>
    <dbReference type="NCBI Taxonomy" id="28088"/>
    <lineage>
        <taxon>Bacteria</taxon>
        <taxon>Pseudomonadati</taxon>
        <taxon>Pseudomonadota</taxon>
        <taxon>Gammaproteobacteria</taxon>
        <taxon>Legionellales</taxon>
        <taxon>Legionellaceae</taxon>
        <taxon>Legionella</taxon>
    </lineage>
</organism>
<evidence type="ECO:0000256" key="1">
    <source>
        <dbReference type="SAM" id="Coils"/>
    </source>
</evidence>
<dbReference type="EMBL" id="UGPB01000001">
    <property type="protein sequence ID" value="STY28848.1"/>
    <property type="molecule type" value="Genomic_DNA"/>
</dbReference>
<keyword evidence="1" id="KW-0175">Coiled coil</keyword>
<reference evidence="2 3" key="1">
    <citation type="submission" date="2018-06" db="EMBL/GenBank/DDBJ databases">
        <authorList>
            <consortium name="Pathogen Informatics"/>
            <person name="Doyle S."/>
        </authorList>
    </citation>
    <scope>NUCLEOTIDE SEQUENCE [LARGE SCALE GENOMIC DNA]</scope>
    <source>
        <strain evidence="2 3">NCTC11532</strain>
    </source>
</reference>
<feature type="coiled-coil region" evidence="1">
    <location>
        <begin position="378"/>
        <end position="405"/>
    </location>
</feature>
<evidence type="ECO:0000313" key="3">
    <source>
        <dbReference type="Proteomes" id="UP000255297"/>
    </source>
</evidence>
<proteinExistence type="predicted"/>
<evidence type="ECO:0000313" key="2">
    <source>
        <dbReference type="EMBL" id="STY28848.1"/>
    </source>
</evidence>
<dbReference type="STRING" id="1122170.GCA_000701265_01993"/>
<dbReference type="OrthoDB" id="5643872at2"/>
<gene>
    <name evidence="2" type="ORF">NCTC11532_01025</name>
</gene>
<dbReference type="RefSeq" id="WP_031567619.1">
    <property type="nucleotide sequence ID" value="NZ_CAAAIS010000007.1"/>
</dbReference>
<dbReference type="Proteomes" id="UP000255297">
    <property type="component" value="Unassembled WGS sequence"/>
</dbReference>
<accession>A0A378LSL9</accession>
<protein>
    <submittedName>
        <fullName evidence="2">Putative teichoic acid biosynthesis protein</fullName>
    </submittedName>
</protein>
<dbReference type="AlphaFoldDB" id="A0A378LSL9"/>
<keyword evidence="3" id="KW-1185">Reference proteome</keyword>
<sequence>MKILSNHDLGFQEVYTHEDVLPEDMEQPKKHPFIILTLPANRANSLYLLQNFPLFIKLGYSEIQNRTQILTITSKRKVGIVIRSILSSPDYNHEQNAELLHRLLLLEHELSKTEIDHKPPPRSKNGEQYVYADEKIERRNNAPVPNHSVEKVKKIGKDTVEIFKFDGTGRRITQIEAFNGIAYRLLLNDRTPKVRSVHDRFGNRIGVFSREIKNFQSLHDYYIKQEEATGEMRSPPQRVLVKSGIGRILGAAYAEEENDLHGGNIVYDPIHKKIYKIDHDQATWPITSKYRNINPNKPISKEKERPYGVKPIDAFPITQKDINNFPFLYDAKPNHFPDEADERTLDLEGIDIYPEFNKDVFSVFLKRALFDEQIYRAIANETIENKKLQEELVTHKTKRSEILRKELIKNRKFLYFILDNPDIKEQILYEFQEYNNDYEENSPLRLNINELGNKIDVLLNQTLDQIQVPLEAVKLFNRYYKPFQDIRAYEYRTTNIESSPQRKQETINQLEVYLRCDSYQAEAMFNQLKDLWASNPLNSEENIIERHAEKNLDKIFADLINLNGRVGVFGGEKRMLAHDNEIIIPKGAAVIFDLYQKYLNGELSSAVETLEAIIGEAAIANAYQGHTLFNQRQPETHDFYNSIVAIQHRNLPENEMDFSLIERQEPYGIYV</sequence>
<name>A0A378LSL9_9GAMM</name>